<dbReference type="eggNOG" id="COG4311">
    <property type="taxonomic scope" value="Bacteria"/>
</dbReference>
<dbReference type="EMBL" id="CP001751">
    <property type="protein sequence ID" value="ADE38587.1"/>
    <property type="molecule type" value="Genomic_DNA"/>
</dbReference>
<dbReference type="InterPro" id="IPR006279">
    <property type="entry name" value="SoxD"/>
</dbReference>
<dbReference type="EC" id="1.5.3.1" evidence="1"/>
<dbReference type="Gene3D" id="3.30.2270.10">
    <property type="entry name" value="Folate-binding superfamily"/>
    <property type="match status" value="1"/>
</dbReference>
<gene>
    <name evidence="1" type="ordered locus">SAR116_0344</name>
</gene>
<dbReference type="RefSeq" id="WP_013045217.1">
    <property type="nucleotide sequence ID" value="NC_014010.1"/>
</dbReference>
<dbReference type="STRING" id="488538.SAR116_0344"/>
<name>D5BQ89_PUNMI</name>
<dbReference type="AlphaFoldDB" id="D5BQ89"/>
<dbReference type="KEGG" id="apb:SAR116_0344"/>
<dbReference type="HOGENOM" id="CLU_156359_1_1_5"/>
<dbReference type="GO" id="GO:0046653">
    <property type="term" value="P:tetrahydrofolate metabolic process"/>
    <property type="evidence" value="ECO:0007669"/>
    <property type="project" value="InterPro"/>
</dbReference>
<proteinExistence type="predicted"/>
<dbReference type="Pfam" id="PF04267">
    <property type="entry name" value="SoxD"/>
    <property type="match status" value="1"/>
</dbReference>
<organism evidence="1 2">
    <name type="scientific">Puniceispirillum marinum (strain IMCC1322)</name>
    <dbReference type="NCBI Taxonomy" id="488538"/>
    <lineage>
        <taxon>Bacteria</taxon>
        <taxon>Pseudomonadati</taxon>
        <taxon>Pseudomonadota</taxon>
        <taxon>Alphaproteobacteria</taxon>
        <taxon>Candidatus Puniceispirillales</taxon>
        <taxon>Candidatus Puniceispirillaceae</taxon>
        <taxon>Candidatus Puniceispirillum</taxon>
    </lineage>
</organism>
<sequence>MLYLPCPFCGQRDESEFVNGGPVKPARPDDNISDTEWIDWLTVSVNPIGYVEEKWWHAKGCGKWFTVNRHTVTHNVVKADEKIT</sequence>
<evidence type="ECO:0000313" key="2">
    <source>
        <dbReference type="Proteomes" id="UP000007460"/>
    </source>
</evidence>
<evidence type="ECO:0000313" key="1">
    <source>
        <dbReference type="EMBL" id="ADE38587.1"/>
    </source>
</evidence>
<keyword evidence="1" id="KW-0560">Oxidoreductase</keyword>
<keyword evidence="2" id="KW-1185">Reference proteome</keyword>
<reference evidence="1 2" key="1">
    <citation type="journal article" date="2010" name="J. Bacteriol.">
        <title>Complete genome sequence of "Candidatus Puniceispirillum marinum" IMCC1322, a representative of the SAR116 clade in the Alphaproteobacteria.</title>
        <authorList>
            <person name="Oh H.M."/>
            <person name="Kwon K.K."/>
            <person name="Kang I."/>
            <person name="Kang S.G."/>
            <person name="Lee J.H."/>
            <person name="Kim S.J."/>
            <person name="Cho J.C."/>
        </authorList>
    </citation>
    <scope>NUCLEOTIDE SEQUENCE [LARGE SCALE GENOMIC DNA]</scope>
    <source>
        <strain evidence="1 2">IMCC1322</strain>
    </source>
</reference>
<dbReference type="InterPro" id="IPR038561">
    <property type="entry name" value="SoxD_sf"/>
</dbReference>
<protein>
    <submittedName>
        <fullName evidence="1">Sarcosine oxidase, delta chain</fullName>
        <ecNumber evidence="1">1.5.3.1</ecNumber>
    </submittedName>
</protein>
<accession>D5BQ89</accession>
<dbReference type="GO" id="GO:0008115">
    <property type="term" value="F:sarcosine oxidase activity"/>
    <property type="evidence" value="ECO:0007669"/>
    <property type="project" value="UniProtKB-EC"/>
</dbReference>
<dbReference type="Proteomes" id="UP000007460">
    <property type="component" value="Chromosome"/>
</dbReference>
<dbReference type="OrthoDB" id="5420070at2"/>